<evidence type="ECO:0000313" key="2">
    <source>
        <dbReference type="EMBL" id="GBQ00545.1"/>
    </source>
</evidence>
<name>A0A388SZY8_9ACTN</name>
<comment type="caution">
    <text evidence="2">The sequence shown here is derived from an EMBL/GenBank/DDBJ whole genome shotgun (WGS) entry which is preliminary data.</text>
</comment>
<proteinExistence type="predicted"/>
<dbReference type="AlphaFoldDB" id="A0A388SZY8"/>
<dbReference type="EMBL" id="BGZL01000004">
    <property type="protein sequence ID" value="GBQ00545.1"/>
    <property type="molecule type" value="Genomic_DNA"/>
</dbReference>
<gene>
    <name evidence="2" type="ORF">SSP531S_19610</name>
</gene>
<reference evidence="2 3" key="1">
    <citation type="submission" date="2018-07" db="EMBL/GenBank/DDBJ databases">
        <title>Whole Genome Shotgun Sequence of Streptomyces spongiicola strain 531S.</title>
        <authorList>
            <person name="Dohra H."/>
            <person name="Kodani S."/>
        </authorList>
    </citation>
    <scope>NUCLEOTIDE SEQUENCE [LARGE SCALE GENOMIC DNA]</scope>
    <source>
        <strain evidence="2 3">531S</strain>
    </source>
</reference>
<dbReference type="Proteomes" id="UP000265354">
    <property type="component" value="Unassembled WGS sequence"/>
</dbReference>
<feature type="region of interest" description="Disordered" evidence="1">
    <location>
        <begin position="23"/>
        <end position="65"/>
    </location>
</feature>
<accession>A0A388SZY8</accession>
<evidence type="ECO:0000256" key="1">
    <source>
        <dbReference type="SAM" id="MobiDB-lite"/>
    </source>
</evidence>
<sequence>MEASIVAVRRGMERQYGTGLSVHLSGRSVRGPGQSAAQGHIRRPGETATLPVRGLGDPPRQTASVPEWDLSIASRKRA</sequence>
<organism evidence="2 3">
    <name type="scientific">Streptomyces spongiicola</name>
    <dbReference type="NCBI Taxonomy" id="1690221"/>
    <lineage>
        <taxon>Bacteria</taxon>
        <taxon>Bacillati</taxon>
        <taxon>Actinomycetota</taxon>
        <taxon>Actinomycetes</taxon>
        <taxon>Kitasatosporales</taxon>
        <taxon>Streptomycetaceae</taxon>
        <taxon>Streptomyces</taxon>
    </lineage>
</organism>
<evidence type="ECO:0000313" key="3">
    <source>
        <dbReference type="Proteomes" id="UP000265354"/>
    </source>
</evidence>
<protein>
    <submittedName>
        <fullName evidence="2">Uncharacterized protein</fullName>
    </submittedName>
</protein>